<dbReference type="AlphaFoldDB" id="A0A7T4DJ93"/>
<protein>
    <submittedName>
        <fullName evidence="2">Uncharacterized protein</fullName>
    </submittedName>
</protein>
<feature type="transmembrane region" description="Helical" evidence="1">
    <location>
        <begin position="307"/>
        <end position="332"/>
    </location>
</feature>
<feature type="transmembrane region" description="Helical" evidence="1">
    <location>
        <begin position="449"/>
        <end position="467"/>
    </location>
</feature>
<feature type="transmembrane region" description="Helical" evidence="1">
    <location>
        <begin position="118"/>
        <end position="139"/>
    </location>
</feature>
<feature type="transmembrane region" description="Helical" evidence="1">
    <location>
        <begin position="187"/>
        <end position="210"/>
    </location>
</feature>
<feature type="transmembrane region" description="Helical" evidence="1">
    <location>
        <begin position="282"/>
        <end position="301"/>
    </location>
</feature>
<evidence type="ECO:0000313" key="3">
    <source>
        <dbReference type="Proteomes" id="UP000595374"/>
    </source>
</evidence>
<keyword evidence="1" id="KW-0472">Membrane</keyword>
<keyword evidence="1" id="KW-0812">Transmembrane</keyword>
<evidence type="ECO:0000256" key="1">
    <source>
        <dbReference type="SAM" id="Phobius"/>
    </source>
</evidence>
<accession>A0A7T4DJ93</accession>
<feature type="transmembrane region" description="Helical" evidence="1">
    <location>
        <begin position="151"/>
        <end position="175"/>
    </location>
</feature>
<feature type="transmembrane region" description="Helical" evidence="1">
    <location>
        <begin position="353"/>
        <end position="375"/>
    </location>
</feature>
<feature type="transmembrane region" description="Helical" evidence="1">
    <location>
        <begin position="37"/>
        <end position="57"/>
    </location>
</feature>
<reference evidence="2 3" key="1">
    <citation type="submission" date="2020-12" db="EMBL/GenBank/DDBJ databases">
        <title>FDA dAtabase for Regulatory Grade micrObial Sequences (FDA-ARGOS): Supporting development and validation of Infectious Disease Dx tests.</title>
        <authorList>
            <person name="Sproer C."/>
            <person name="Gronow S."/>
            <person name="Severitt S."/>
            <person name="Schroder I."/>
            <person name="Tallon L."/>
            <person name="Sadzewicz L."/>
            <person name="Zhao X."/>
            <person name="Boylan J."/>
            <person name="Ott S."/>
            <person name="Bowen H."/>
            <person name="Vavikolanu K."/>
            <person name="Mehta A."/>
            <person name="Aluvathingal J."/>
            <person name="Nadendla S."/>
            <person name="Lowell S."/>
            <person name="Myers T."/>
            <person name="Yan Y."/>
            <person name="Sichtig H."/>
        </authorList>
    </citation>
    <scope>NUCLEOTIDE SEQUENCE [LARGE SCALE GENOMIC DNA]</scope>
    <source>
        <strain evidence="2 3">FDAARGOS_990</strain>
    </source>
</reference>
<dbReference type="EMBL" id="CP065989">
    <property type="protein sequence ID" value="QQB13684.1"/>
    <property type="molecule type" value="Genomic_DNA"/>
</dbReference>
<organism evidence="2 3">
    <name type="scientific">Brevibacterium casei</name>
    <dbReference type="NCBI Taxonomy" id="33889"/>
    <lineage>
        <taxon>Bacteria</taxon>
        <taxon>Bacillati</taxon>
        <taxon>Actinomycetota</taxon>
        <taxon>Actinomycetes</taxon>
        <taxon>Micrococcales</taxon>
        <taxon>Brevibacteriaceae</taxon>
        <taxon>Brevibacterium</taxon>
    </lineage>
</organism>
<evidence type="ECO:0000313" key="2">
    <source>
        <dbReference type="EMBL" id="QQB13684.1"/>
    </source>
</evidence>
<gene>
    <name evidence="2" type="ORF">I6H47_12895</name>
</gene>
<feature type="transmembrane region" description="Helical" evidence="1">
    <location>
        <begin position="6"/>
        <end position="25"/>
    </location>
</feature>
<name>A0A7T4DJ93_9MICO</name>
<proteinExistence type="predicted"/>
<sequence>MFYSAALLAVICVVPIIRLLYLSLITPGASSALSSDCAANVVGVSAVGLCAAALWAGRFQGPAALPPFLTYALASSVVPRYMVYRKPLFLAGSVVAGLTTAGAVLLVSSMWATGTASLGGGGLIVASWFLTGVVAFCFWQIGQNFPRSSALAAIGIVVAGIIVWLNPSLSVVLPFAWPSTVFSSSQFASWAVVGLTILAAVCLVVLPALLERLDHSDLVERSIRLAQARAQIFVMEFGRASLMYRQPPKRLRTMRAARASQSFWITICRQDLLTPLRTPIRLVTGLVCATSAGLLLGLASAMGPMSIVVGAIAGILGYVGMGAFSDGLRLAADHASDLPLFGVSDQALVGSHLIVPFSIGVLFTSTGAAIGAQLIVGSSVVGAVLAATIFAVLIVATILMNALKGPMPVQLLTSVPTPMGDPMVLTRGIWALDGPVSAVFAGIAVSALLIAPATAAIVAGTVGFILVRRWNRRR</sequence>
<feature type="transmembrane region" description="Helical" evidence="1">
    <location>
        <begin position="381"/>
        <end position="403"/>
    </location>
</feature>
<keyword evidence="1" id="KW-1133">Transmembrane helix</keyword>
<dbReference type="Proteomes" id="UP000595374">
    <property type="component" value="Chromosome"/>
</dbReference>
<dbReference type="RefSeq" id="WP_198498855.1">
    <property type="nucleotide sequence ID" value="NZ_CP065989.1"/>
</dbReference>
<feature type="transmembrane region" description="Helical" evidence="1">
    <location>
        <begin position="88"/>
        <end position="112"/>
    </location>
</feature>